<evidence type="ECO:0000313" key="2">
    <source>
        <dbReference type="EMBL" id="WYJ95299.1"/>
    </source>
</evidence>
<feature type="transmembrane region" description="Helical" evidence="1">
    <location>
        <begin position="21"/>
        <end position="42"/>
    </location>
</feature>
<reference evidence="2" key="1">
    <citation type="submission" date="2017-05" db="EMBL/GenBank/DDBJ databases">
        <authorList>
            <consortium name="The Broad Institute Genomics Platform"/>
            <consortium name="The Broad Institute Genomic Center for Infectious Diseases"/>
            <person name="Earl A."/>
            <person name="Manson A."/>
            <person name="Schwartman J."/>
            <person name="Gilmore M."/>
            <person name="Abouelleil A."/>
            <person name="Cao P."/>
            <person name="Chapman S."/>
            <person name="Cusick C."/>
            <person name="Shea T."/>
            <person name="Young S."/>
            <person name="Neafsey D."/>
            <person name="Nusbaum C."/>
            <person name="Birren B."/>
        </authorList>
    </citation>
    <scope>NUCLEOTIDE SEQUENCE</scope>
    <source>
        <strain evidence="2">9D6_DIV0238</strain>
    </source>
</reference>
<gene>
    <name evidence="2" type="ORF">A5889_002847</name>
</gene>
<sequence length="146" mass="16315">MKDTDIDNQELSEIKKIKRRTLVAFLGVFLIIVIGTGGKIYMDNKRFHDKMVNVVKSSQAKKEIELGLTDIDSKALTPEGIINSYEIDYGSIEHNPMGAIMFDVIINGNDKLIASFDLNKHSNTLEYGGIVLSENSSDLIDEVTYD</sequence>
<dbReference type="RefSeq" id="WP_087639465.1">
    <property type="nucleotide sequence ID" value="NZ_CP147246.1"/>
</dbReference>
<protein>
    <recommendedName>
        <fullName evidence="4">DUF1310 domain-containing protein</fullName>
    </recommendedName>
</protein>
<evidence type="ECO:0000256" key="1">
    <source>
        <dbReference type="SAM" id="Phobius"/>
    </source>
</evidence>
<dbReference type="InterPro" id="IPR010738">
    <property type="entry name" value="DUF1310"/>
</dbReference>
<evidence type="ECO:0008006" key="4">
    <source>
        <dbReference type="Google" id="ProtNLM"/>
    </source>
</evidence>
<accession>A0AAQ3W476</accession>
<keyword evidence="3" id="KW-1185">Reference proteome</keyword>
<organism evidence="2 3">
    <name type="scientific">Candidatus Enterococcus dunnyi</name>
    <dbReference type="NCBI Taxonomy" id="1834192"/>
    <lineage>
        <taxon>Bacteria</taxon>
        <taxon>Bacillati</taxon>
        <taxon>Bacillota</taxon>
        <taxon>Bacilli</taxon>
        <taxon>Lactobacillales</taxon>
        <taxon>Enterococcaceae</taxon>
        <taxon>Enterococcus</taxon>
    </lineage>
</organism>
<dbReference type="Proteomes" id="UP000196151">
    <property type="component" value="Chromosome"/>
</dbReference>
<keyword evidence="1" id="KW-0812">Transmembrane</keyword>
<keyword evidence="1" id="KW-1133">Transmembrane helix</keyword>
<proteinExistence type="predicted"/>
<dbReference type="AlphaFoldDB" id="A0AAQ3W476"/>
<keyword evidence="1" id="KW-0472">Membrane</keyword>
<reference evidence="2" key="2">
    <citation type="submission" date="2024-03" db="EMBL/GenBank/DDBJ databases">
        <title>The Genome Sequence of Enterococcus sp. DIV0238c.</title>
        <authorList>
            <consortium name="The Broad Institute Genomics Platform"/>
            <consortium name="The Broad Institute Microbial Omics Core"/>
            <consortium name="The Broad Institute Genomic Center for Infectious Diseases"/>
            <person name="Earl A."/>
            <person name="Manson A."/>
            <person name="Gilmore M."/>
            <person name="Schwartman J."/>
            <person name="Shea T."/>
            <person name="Abouelleil A."/>
            <person name="Cao P."/>
            <person name="Chapman S."/>
            <person name="Cusick C."/>
            <person name="Young S."/>
            <person name="Neafsey D."/>
            <person name="Nusbaum C."/>
            <person name="Birren B."/>
        </authorList>
    </citation>
    <scope>NUCLEOTIDE SEQUENCE</scope>
    <source>
        <strain evidence="2">9D6_DIV0238</strain>
    </source>
</reference>
<evidence type="ECO:0000313" key="3">
    <source>
        <dbReference type="Proteomes" id="UP000196151"/>
    </source>
</evidence>
<dbReference type="Pfam" id="PF07006">
    <property type="entry name" value="DUF1310"/>
    <property type="match status" value="1"/>
</dbReference>
<name>A0AAQ3W476_9ENTE</name>
<dbReference type="EMBL" id="CP147246">
    <property type="protein sequence ID" value="WYJ95299.1"/>
    <property type="molecule type" value="Genomic_DNA"/>
</dbReference>